<comment type="catalytic activity">
    <reaction evidence="10">
        <text>ITP + H2O = IMP + diphosphate + H(+)</text>
        <dbReference type="Rhea" id="RHEA:29399"/>
        <dbReference type="ChEBI" id="CHEBI:15377"/>
        <dbReference type="ChEBI" id="CHEBI:15378"/>
        <dbReference type="ChEBI" id="CHEBI:33019"/>
        <dbReference type="ChEBI" id="CHEBI:58053"/>
        <dbReference type="ChEBI" id="CHEBI:61402"/>
        <dbReference type="EC" id="3.6.1.66"/>
    </reaction>
</comment>
<keyword evidence="13" id="KW-1185">Reference proteome</keyword>
<sequence>MTVINVLRARGLLLATHNQGKVREFSAWLAPYAISISSAADHDLPEPEETATDFLGNATLKAEAAMAATGLPALADDSGLAVAALGGAPGLYSARWAGPDRDYQRAFDRIAAELGGAQAMEGAAAAFVCVLVLTLPGDTPLVAEGQVEGTLTASPRGAAGFGYDPIFRPEGEARTFAEMTMAEKAQFSHRARAMTNLAQVINVPAP</sequence>
<dbReference type="HOGENOM" id="CLU_082080_0_0_5"/>
<dbReference type="GO" id="GO:0005829">
    <property type="term" value="C:cytosol"/>
    <property type="evidence" value="ECO:0007669"/>
    <property type="project" value="TreeGrafter"/>
</dbReference>
<dbReference type="Pfam" id="PF01725">
    <property type="entry name" value="Ham1p_like"/>
    <property type="match status" value="1"/>
</dbReference>
<dbReference type="GO" id="GO:0036220">
    <property type="term" value="F:ITP diphosphatase activity"/>
    <property type="evidence" value="ECO:0007669"/>
    <property type="project" value="UniProtKB-UniRule"/>
</dbReference>
<evidence type="ECO:0000256" key="1">
    <source>
        <dbReference type="ARBA" id="ARBA00008023"/>
    </source>
</evidence>
<gene>
    <name evidence="12" type="ordered locus">PB2503_02972</name>
</gene>
<dbReference type="RefSeq" id="WP_013299645.1">
    <property type="nucleotide sequence ID" value="NC_014414.1"/>
</dbReference>
<evidence type="ECO:0000256" key="4">
    <source>
        <dbReference type="ARBA" id="ARBA00022741"/>
    </source>
</evidence>
<dbReference type="AlphaFoldDB" id="E0TD12"/>
<evidence type="ECO:0000313" key="13">
    <source>
        <dbReference type="Proteomes" id="UP000001302"/>
    </source>
</evidence>
<dbReference type="Gene3D" id="3.90.950.10">
    <property type="match status" value="1"/>
</dbReference>
<keyword evidence="5 10" id="KW-0378">Hydrolase</keyword>
<dbReference type="InterPro" id="IPR029001">
    <property type="entry name" value="ITPase-like_fam"/>
</dbReference>
<dbReference type="SUPFAM" id="SSF52972">
    <property type="entry name" value="ITPase-like"/>
    <property type="match status" value="1"/>
</dbReference>
<dbReference type="GO" id="GO:0046872">
    <property type="term" value="F:metal ion binding"/>
    <property type="evidence" value="ECO:0007669"/>
    <property type="project" value="UniProtKB-KW"/>
</dbReference>
<dbReference type="PANTHER" id="PTHR11067:SF9">
    <property type="entry name" value="INOSINE TRIPHOSPHATE PYROPHOSPHATASE"/>
    <property type="match status" value="1"/>
</dbReference>
<dbReference type="EMBL" id="CP002156">
    <property type="protein sequence ID" value="ADM08671.1"/>
    <property type="molecule type" value="Genomic_DNA"/>
</dbReference>
<dbReference type="GO" id="GO:0009117">
    <property type="term" value="P:nucleotide metabolic process"/>
    <property type="evidence" value="ECO:0007669"/>
    <property type="project" value="UniProtKB-KW"/>
</dbReference>
<accession>E0TD12</accession>
<proteinExistence type="inferred from homology"/>
<evidence type="ECO:0000256" key="8">
    <source>
        <dbReference type="ARBA" id="ARBA00051875"/>
    </source>
</evidence>
<comment type="similarity">
    <text evidence="1 10 11">Belongs to the HAM1 NTPase family.</text>
</comment>
<feature type="binding site" evidence="10">
    <location>
        <begin position="16"/>
        <end position="21"/>
    </location>
    <ligand>
        <name>substrate</name>
    </ligand>
</feature>
<dbReference type="GO" id="GO:0017111">
    <property type="term" value="F:ribonucleoside triphosphate phosphatase activity"/>
    <property type="evidence" value="ECO:0007669"/>
    <property type="project" value="InterPro"/>
</dbReference>
<feature type="binding site" evidence="10">
    <location>
        <position position="184"/>
    </location>
    <ligand>
        <name>substrate</name>
    </ligand>
</feature>
<dbReference type="GO" id="GO:0000166">
    <property type="term" value="F:nucleotide binding"/>
    <property type="evidence" value="ECO:0007669"/>
    <property type="project" value="UniProtKB-KW"/>
</dbReference>
<evidence type="ECO:0000256" key="7">
    <source>
        <dbReference type="ARBA" id="ARBA00023080"/>
    </source>
</evidence>
<keyword evidence="7 10" id="KW-0546">Nucleotide metabolism</keyword>
<evidence type="ECO:0000313" key="12">
    <source>
        <dbReference type="EMBL" id="ADM08671.1"/>
    </source>
</evidence>
<comment type="cofactor">
    <cofactor evidence="10">
        <name>Mg(2+)</name>
        <dbReference type="ChEBI" id="CHEBI:18420"/>
    </cofactor>
    <text evidence="10">Binds 1 Mg(2+) ion per subunit.</text>
</comment>
<evidence type="ECO:0000256" key="2">
    <source>
        <dbReference type="ARBA" id="ARBA00011738"/>
    </source>
</evidence>
<reference evidence="12 13" key="2">
    <citation type="journal article" date="2011" name="J. Bacteriol.">
        <title>Complete genome sequence of strain HTCC2503T of Parvularcula bermudensis, the type species of the order "Parvularculales" in the class Alphaproteobacteria.</title>
        <authorList>
            <person name="Oh H.M."/>
            <person name="Kang I."/>
            <person name="Vergin K.L."/>
            <person name="Kang D."/>
            <person name="Rhee K.H."/>
            <person name="Giovannoni S.J."/>
            <person name="Cho J.C."/>
        </authorList>
    </citation>
    <scope>NUCLEOTIDE SEQUENCE [LARGE SCALE GENOMIC DNA]</scope>
    <source>
        <strain evidence="13">ATCC BAA-594 / HTCC2503 / KCTC 12087</strain>
    </source>
</reference>
<name>E0TD12_PARBH</name>
<evidence type="ECO:0000256" key="3">
    <source>
        <dbReference type="ARBA" id="ARBA00022723"/>
    </source>
</evidence>
<evidence type="ECO:0000256" key="10">
    <source>
        <dbReference type="HAMAP-Rule" id="MF_01405"/>
    </source>
</evidence>
<keyword evidence="4 10" id="KW-0547">Nucleotide-binding</keyword>
<evidence type="ECO:0000256" key="5">
    <source>
        <dbReference type="ARBA" id="ARBA00022801"/>
    </source>
</evidence>
<dbReference type="KEGG" id="pbr:PB2503_02972"/>
<dbReference type="NCBIfam" id="TIGR00042">
    <property type="entry name" value="RdgB/HAM1 family non-canonical purine NTP pyrophosphatase"/>
    <property type="match status" value="1"/>
</dbReference>
<dbReference type="GO" id="GO:0009146">
    <property type="term" value="P:purine nucleoside triphosphate catabolic process"/>
    <property type="evidence" value="ECO:0007669"/>
    <property type="project" value="UniProtKB-UniRule"/>
</dbReference>
<comment type="subunit">
    <text evidence="2 10">Homodimer.</text>
</comment>
<evidence type="ECO:0000256" key="6">
    <source>
        <dbReference type="ARBA" id="ARBA00022842"/>
    </source>
</evidence>
<dbReference type="HAMAP" id="MF_01405">
    <property type="entry name" value="Non_canon_purine_NTPase"/>
    <property type="match status" value="1"/>
</dbReference>
<keyword evidence="6 10" id="KW-0460">Magnesium</keyword>
<dbReference type="CDD" id="cd00515">
    <property type="entry name" value="HAM1"/>
    <property type="match status" value="1"/>
</dbReference>
<comment type="catalytic activity">
    <reaction evidence="8 10">
        <text>dITP + H2O = dIMP + diphosphate + H(+)</text>
        <dbReference type="Rhea" id="RHEA:28342"/>
        <dbReference type="ChEBI" id="CHEBI:15377"/>
        <dbReference type="ChEBI" id="CHEBI:15378"/>
        <dbReference type="ChEBI" id="CHEBI:33019"/>
        <dbReference type="ChEBI" id="CHEBI:61194"/>
        <dbReference type="ChEBI" id="CHEBI:61382"/>
        <dbReference type="EC" id="3.6.1.66"/>
    </reaction>
</comment>
<keyword evidence="3 10" id="KW-0479">Metal-binding</keyword>
<comment type="function">
    <text evidence="10">Pyrophosphatase that catalyzes the hydrolysis of nucleoside triphosphates to their monophosphate derivatives, with a high preference for the non-canonical purine nucleotides XTP (xanthosine triphosphate), dITP (deoxyinosine triphosphate) and ITP. Seems to function as a house-cleaning enzyme that removes non-canonical purine nucleotides from the nucleotide pool, thus preventing their incorporation into DNA/RNA and avoiding chromosomal lesions.</text>
</comment>
<dbReference type="FunFam" id="3.90.950.10:FF:000001">
    <property type="entry name" value="dITP/XTP pyrophosphatase"/>
    <property type="match status" value="1"/>
</dbReference>
<dbReference type="GO" id="GO:0036222">
    <property type="term" value="F:XTP diphosphatase activity"/>
    <property type="evidence" value="ECO:0007669"/>
    <property type="project" value="UniProtKB-UniRule"/>
</dbReference>
<feature type="binding site" evidence="10">
    <location>
        <position position="48"/>
    </location>
    <ligand>
        <name>Mg(2+)</name>
        <dbReference type="ChEBI" id="CHEBI:18420"/>
    </ligand>
</feature>
<dbReference type="InterPro" id="IPR020922">
    <property type="entry name" value="dITP/XTP_pyrophosphatase"/>
</dbReference>
<feature type="binding site" evidence="10">
    <location>
        <begin position="189"/>
        <end position="190"/>
    </location>
    <ligand>
        <name>substrate</name>
    </ligand>
</feature>
<dbReference type="STRING" id="314260.PB2503_02972"/>
<dbReference type="GO" id="GO:0035870">
    <property type="term" value="F:dITP diphosphatase activity"/>
    <property type="evidence" value="ECO:0007669"/>
    <property type="project" value="UniProtKB-UniRule"/>
</dbReference>
<dbReference type="PANTHER" id="PTHR11067">
    <property type="entry name" value="INOSINE TRIPHOSPHATE PYROPHOSPHATASE/HAM1 PROTEIN"/>
    <property type="match status" value="1"/>
</dbReference>
<evidence type="ECO:0000256" key="9">
    <source>
        <dbReference type="ARBA" id="ARBA00052017"/>
    </source>
</evidence>
<feature type="binding site" evidence="10">
    <location>
        <position position="77"/>
    </location>
    <ligand>
        <name>Mg(2+)</name>
        <dbReference type="ChEBI" id="CHEBI:18420"/>
    </ligand>
</feature>
<protein>
    <recommendedName>
        <fullName evidence="10">dITP/XTP pyrophosphatase</fullName>
        <ecNumber evidence="10">3.6.1.66</ecNumber>
    </recommendedName>
    <alternativeName>
        <fullName evidence="10">Non-canonical purine NTP pyrophosphatase</fullName>
    </alternativeName>
    <alternativeName>
        <fullName evidence="10">Non-standard purine NTP pyrophosphatase</fullName>
    </alternativeName>
    <alternativeName>
        <fullName evidence="10">Nucleoside-triphosphate diphosphatase</fullName>
    </alternativeName>
    <alternativeName>
        <fullName evidence="10">Nucleoside-triphosphate pyrophosphatase</fullName>
        <shortName evidence="10">NTPase</shortName>
    </alternativeName>
</protein>
<organism evidence="12 13">
    <name type="scientific">Parvularcula bermudensis (strain ATCC BAA-594 / HTCC2503 / KCTC 12087)</name>
    <dbReference type="NCBI Taxonomy" id="314260"/>
    <lineage>
        <taxon>Bacteria</taxon>
        <taxon>Pseudomonadati</taxon>
        <taxon>Pseudomonadota</taxon>
        <taxon>Alphaproteobacteria</taxon>
        <taxon>Parvularculales</taxon>
        <taxon>Parvularculaceae</taxon>
        <taxon>Parvularcula</taxon>
    </lineage>
</organism>
<reference evidence="13" key="1">
    <citation type="submission" date="2010-08" db="EMBL/GenBank/DDBJ databases">
        <title>Genome sequence of Parvularcula bermudensis HTCC2503.</title>
        <authorList>
            <person name="Kang D.-M."/>
            <person name="Oh H.-M."/>
            <person name="Cho J.-C."/>
        </authorList>
    </citation>
    <scope>NUCLEOTIDE SEQUENCE [LARGE SCALE GENOMIC DNA]</scope>
    <source>
        <strain evidence="13">ATCC BAA-594 / HTCC2503 / KCTC 12087</strain>
    </source>
</reference>
<dbReference type="Proteomes" id="UP000001302">
    <property type="component" value="Chromosome"/>
</dbReference>
<dbReference type="InterPro" id="IPR002637">
    <property type="entry name" value="RdgB/HAM1"/>
</dbReference>
<evidence type="ECO:0000256" key="11">
    <source>
        <dbReference type="RuleBase" id="RU003781"/>
    </source>
</evidence>
<feature type="binding site" evidence="10">
    <location>
        <position position="78"/>
    </location>
    <ligand>
        <name>substrate</name>
    </ligand>
</feature>
<feature type="active site" description="Proton acceptor" evidence="10">
    <location>
        <position position="77"/>
    </location>
</feature>
<dbReference type="eggNOG" id="COG0127">
    <property type="taxonomic scope" value="Bacteria"/>
</dbReference>
<dbReference type="EC" id="3.6.1.66" evidence="10"/>
<dbReference type="OrthoDB" id="9807456at2"/>
<feature type="binding site" evidence="10">
    <location>
        <begin position="161"/>
        <end position="164"/>
    </location>
    <ligand>
        <name>substrate</name>
    </ligand>
</feature>
<comment type="catalytic activity">
    <reaction evidence="9 10">
        <text>XTP + H2O = XMP + diphosphate + H(+)</text>
        <dbReference type="Rhea" id="RHEA:28610"/>
        <dbReference type="ChEBI" id="CHEBI:15377"/>
        <dbReference type="ChEBI" id="CHEBI:15378"/>
        <dbReference type="ChEBI" id="CHEBI:33019"/>
        <dbReference type="ChEBI" id="CHEBI:57464"/>
        <dbReference type="ChEBI" id="CHEBI:61314"/>
        <dbReference type="EC" id="3.6.1.66"/>
    </reaction>
</comment>